<feature type="compositionally biased region" description="Basic and acidic residues" evidence="1">
    <location>
        <begin position="504"/>
        <end position="518"/>
    </location>
</feature>
<feature type="compositionally biased region" description="Polar residues" evidence="1">
    <location>
        <begin position="365"/>
        <end position="408"/>
    </location>
</feature>
<dbReference type="GO" id="GO:0003723">
    <property type="term" value="F:RNA binding"/>
    <property type="evidence" value="ECO:0007669"/>
    <property type="project" value="InterPro"/>
</dbReference>
<gene>
    <name evidence="3" type="ORF">EZS28_006266</name>
</gene>
<dbReference type="InterPro" id="IPR016024">
    <property type="entry name" value="ARM-type_fold"/>
</dbReference>
<sequence>MAEKKLNAAAGTFQSKGNLNKIGLVATNSNINSEKPDNGPKISKIQNHKQKNKKMNLNNRKKKIIKEKEQEKQAITEDLLKKEKEINNNTQGKEIVKEKEINNNKSQQKEIVKEEVEDKDVKEVEIQQQEEPSHIAPEDSLAALQLKVKQLQDAIEWDVSISGIGDRGGNSSRNNQYKQNKNVKAILSNLIKEDTDRFKYSLLEVLDMGNDVWDRPSENFNNIPFQIYSTVTEQQWEQNYQSNNNKNSRQGRGRDNRDRRRPYEPLPNRADNAWKKGQLNIQDESVVYAKKALGILNKISPSTFWVLMQQLAELIVNEEVLDAVIEQIFDKALEENKFTGLYAELCLQLARYELKHGFPFDIKQSPETQIPQSHSVFSTPQSQSKQLDNSPNNQRISDTSQSPAAQSPLTNYAESLDSIKSSMNQLGDEKVSVTSQDEVESMNSSGIKGQNQLKTTIQLIPRPTPSNPEVSGIQGEDVTEVEEVKQQEAKKGLSKREKKNKKKEKQEKTIDTKVEKVNQVENDANSLKENELDKVKEVDKEQITDKNSDRDQTITPSSSPISSIASSISDTPVQPYLQLPSPSPSSNSSNVDMNQFSNSIFRKRLLKRCQNFFENNQVLIISDQDRAQMSEVEYSDKETIFRLRKKGNIFFIGELINIRLLHPQVGAICISELWKGSTQIKVDAIELEALQYFLTAVGSLMMREAKNLLTTNIQKIQQIIKYGLLKDHPRVKFLLMNVIDFYNNNNFPIYKREYAEQQPSFIPSPSEQIQIAKKGSDQSLTILSSVAQKTRNQQWKEKSEQRKKEKLLLLQKNPSESITPTSLIDISPSDSTTPFPIVIPTPLITHSNTLSTNVWNTPLIFGHQAQSKTNDDVLINSLLQQVETLTKDTISTNKAISDLTSSIEQELNRVADSAGHQHMKLQTPCDAAFKQSNIPLVCVLRHTIITIFKSIIESESSLKSGKIINTKKILGQAADTLIVRSYLEPILESLISLSIEQSALILEPDNRIDSNSSIKSALQKTMDSLQSLNKIQLIKFQFILLLPLISHHLSEKLPSDEQSAIHLIDAIPEQILADHQISQHFKNFCSILLGNWLAERMLTPLDVIFISIGLRLNSQHIIEIFAMRLDSLSDDESICQDLYKCTIFELKNIILQKKSNQQEKIKEENDNKEIIIESQGQQQDNIIVQFTKHLINATGGLDTLIKAITVHPNGQKLLNIFSEGIIGFIALLILKEFHADSSFSFNINKERTHEIIDLIKIALSIKQYDIHVVSLVLSGVIRVLLAYSAINEFNTDNQLRIVSEDEKGQSNICISLISLLNENLLNIKPLIISIVEEGQGQDKEGDNLASTNKLLAKMTLGQLGRECILLQNEFLSQSNNWNNSEYSSPLDVILSFFNYQCKLFTSADYITFGRTKAYSSLLNIFMEKIQPKKDNEKQNSKDEEFDENVD</sequence>
<evidence type="ECO:0000313" key="4">
    <source>
        <dbReference type="Proteomes" id="UP000324800"/>
    </source>
</evidence>
<feature type="compositionally biased region" description="Low complexity" evidence="1">
    <location>
        <begin position="553"/>
        <end position="567"/>
    </location>
</feature>
<feature type="region of interest" description="Disordered" evidence="1">
    <location>
        <begin position="572"/>
        <end position="591"/>
    </location>
</feature>
<proteinExistence type="predicted"/>
<reference evidence="3 4" key="1">
    <citation type="submission" date="2019-03" db="EMBL/GenBank/DDBJ databases">
        <title>Single cell metagenomics reveals metabolic interactions within the superorganism composed of flagellate Streblomastix strix and complex community of Bacteroidetes bacteria on its surface.</title>
        <authorList>
            <person name="Treitli S.C."/>
            <person name="Kolisko M."/>
            <person name="Husnik F."/>
            <person name="Keeling P."/>
            <person name="Hampl V."/>
        </authorList>
    </citation>
    <scope>NUCLEOTIDE SEQUENCE [LARGE SCALE GENOMIC DNA]</scope>
    <source>
        <strain evidence="3">ST1C</strain>
    </source>
</reference>
<evidence type="ECO:0000256" key="1">
    <source>
        <dbReference type="SAM" id="MobiDB-lite"/>
    </source>
</evidence>
<organism evidence="3 4">
    <name type="scientific">Streblomastix strix</name>
    <dbReference type="NCBI Taxonomy" id="222440"/>
    <lineage>
        <taxon>Eukaryota</taxon>
        <taxon>Metamonada</taxon>
        <taxon>Preaxostyla</taxon>
        <taxon>Oxymonadida</taxon>
        <taxon>Streblomastigidae</taxon>
        <taxon>Streblomastix</taxon>
    </lineage>
</organism>
<evidence type="ECO:0000259" key="2">
    <source>
        <dbReference type="SMART" id="SM00543"/>
    </source>
</evidence>
<feature type="compositionally biased region" description="Basic and acidic residues" evidence="1">
    <location>
        <begin position="526"/>
        <end position="552"/>
    </location>
</feature>
<feature type="compositionally biased region" description="Polar residues" evidence="1">
    <location>
        <begin position="432"/>
        <end position="458"/>
    </location>
</feature>
<feature type="region of interest" description="Disordered" evidence="1">
    <location>
        <begin position="425"/>
        <end position="567"/>
    </location>
</feature>
<evidence type="ECO:0000313" key="3">
    <source>
        <dbReference type="EMBL" id="KAA6398207.1"/>
    </source>
</evidence>
<dbReference type="EMBL" id="SNRW01001008">
    <property type="protein sequence ID" value="KAA6398207.1"/>
    <property type="molecule type" value="Genomic_DNA"/>
</dbReference>
<dbReference type="PANTHER" id="PTHR23253">
    <property type="entry name" value="EUKARYOTIC TRANSLATION INITIATION FACTOR 4 GAMMA"/>
    <property type="match status" value="1"/>
</dbReference>
<feature type="domain" description="MIF4G" evidence="2">
    <location>
        <begin position="289"/>
        <end position="745"/>
    </location>
</feature>
<protein>
    <recommendedName>
        <fullName evidence="2">MIF4G domain-containing protein</fullName>
    </recommendedName>
</protein>
<comment type="caution">
    <text evidence="3">The sequence shown here is derived from an EMBL/GenBank/DDBJ whole genome shotgun (WGS) entry which is preliminary data.</text>
</comment>
<dbReference type="Proteomes" id="UP000324800">
    <property type="component" value="Unassembled WGS sequence"/>
</dbReference>
<dbReference type="SMART" id="SM00543">
    <property type="entry name" value="MIF4G"/>
    <property type="match status" value="1"/>
</dbReference>
<feature type="compositionally biased region" description="Basic and acidic residues" evidence="1">
    <location>
        <begin position="482"/>
        <end position="495"/>
    </location>
</feature>
<accession>A0A5J4WSU0</accession>
<dbReference type="SUPFAM" id="SSF48371">
    <property type="entry name" value="ARM repeat"/>
    <property type="match status" value="2"/>
</dbReference>
<dbReference type="InterPro" id="IPR003890">
    <property type="entry name" value="MIF4G-like_typ-3"/>
</dbReference>
<name>A0A5J4WSU0_9EUKA</name>
<feature type="compositionally biased region" description="Basic and acidic residues" evidence="1">
    <location>
        <begin position="252"/>
        <end position="263"/>
    </location>
</feature>
<feature type="region of interest" description="Disordered" evidence="1">
    <location>
        <begin position="29"/>
        <end position="62"/>
    </location>
</feature>
<feature type="compositionally biased region" description="Basic residues" evidence="1">
    <location>
        <begin position="46"/>
        <end position="62"/>
    </location>
</feature>
<feature type="region of interest" description="Disordered" evidence="1">
    <location>
        <begin position="240"/>
        <end position="269"/>
    </location>
</feature>
<dbReference type="OrthoDB" id="514777at2759"/>
<dbReference type="Gene3D" id="1.25.40.180">
    <property type="match status" value="2"/>
</dbReference>
<dbReference type="Pfam" id="PF02854">
    <property type="entry name" value="MIF4G"/>
    <property type="match status" value="2"/>
</dbReference>
<feature type="region of interest" description="Disordered" evidence="1">
    <location>
        <begin position="363"/>
        <end position="408"/>
    </location>
</feature>